<sequence>MKETKPYVPETKVYRVPTTANYCTQGLQPVTISGSISCGRPTERVTYQQMLQTPKRVVKRKTYRRSARPTCRPGVKGCAEY</sequence>
<comment type="caution">
    <text evidence="1">The sequence shown here is derived from an EMBL/GenBank/DDBJ whole genome shotgun (WGS) entry which is preliminary data.</text>
</comment>
<dbReference type="Proteomes" id="UP000468591">
    <property type="component" value="Unassembled WGS sequence"/>
</dbReference>
<evidence type="ECO:0000313" key="2">
    <source>
        <dbReference type="Proteomes" id="UP000468591"/>
    </source>
</evidence>
<name>A0A6P0C812_9RHOB</name>
<dbReference type="AlphaFoldDB" id="A0A6P0C812"/>
<protein>
    <submittedName>
        <fullName evidence="1">Uncharacterized protein</fullName>
    </submittedName>
</protein>
<dbReference type="RefSeq" id="WP_164352204.1">
    <property type="nucleotide sequence ID" value="NZ_JBHSVZ010000001.1"/>
</dbReference>
<gene>
    <name evidence="1" type="ORF">GV827_02475</name>
</gene>
<dbReference type="EMBL" id="JAABNT010000001">
    <property type="protein sequence ID" value="NEK21268.1"/>
    <property type="molecule type" value="Genomic_DNA"/>
</dbReference>
<proteinExistence type="predicted"/>
<organism evidence="1 2">
    <name type="scientific">Sulfitobacter sediminilitoris</name>
    <dbReference type="NCBI Taxonomy" id="2698830"/>
    <lineage>
        <taxon>Bacteria</taxon>
        <taxon>Pseudomonadati</taxon>
        <taxon>Pseudomonadota</taxon>
        <taxon>Alphaproteobacteria</taxon>
        <taxon>Rhodobacterales</taxon>
        <taxon>Roseobacteraceae</taxon>
        <taxon>Sulfitobacter</taxon>
    </lineage>
</organism>
<reference evidence="1 2" key="1">
    <citation type="submission" date="2020-01" db="EMBL/GenBank/DDBJ databases">
        <title>Sulfitobacter sediminilitoris sp. nov., isolated from a tidal flat.</title>
        <authorList>
            <person name="Park S."/>
            <person name="Yoon J.-H."/>
        </authorList>
    </citation>
    <scope>NUCLEOTIDE SEQUENCE [LARGE SCALE GENOMIC DNA]</scope>
    <source>
        <strain evidence="1 2">JBTF-M27</strain>
    </source>
</reference>
<evidence type="ECO:0000313" key="1">
    <source>
        <dbReference type="EMBL" id="NEK21268.1"/>
    </source>
</evidence>
<accession>A0A6P0C812</accession>
<keyword evidence="2" id="KW-1185">Reference proteome</keyword>